<keyword evidence="5 7" id="KW-0378">Hydrolase</keyword>
<evidence type="ECO:0000256" key="7">
    <source>
        <dbReference type="HAMAP-Rule" id="MF_00009"/>
    </source>
</evidence>
<dbReference type="Gene3D" id="3.40.390.30">
    <property type="entry name" value="Metalloproteases ('zincins'), catalytic domain"/>
    <property type="match status" value="1"/>
</dbReference>
<dbReference type="GO" id="GO:0004222">
    <property type="term" value="F:metalloendopeptidase activity"/>
    <property type="evidence" value="ECO:0007669"/>
    <property type="project" value="InterPro"/>
</dbReference>
<evidence type="ECO:0000256" key="6">
    <source>
        <dbReference type="ARBA" id="ARBA00022833"/>
    </source>
</evidence>
<dbReference type="GO" id="GO:0006364">
    <property type="term" value="P:rRNA processing"/>
    <property type="evidence" value="ECO:0007669"/>
    <property type="project" value="UniProtKB-UniRule"/>
</dbReference>
<dbReference type="GO" id="GO:0004521">
    <property type="term" value="F:RNA endonuclease activity"/>
    <property type="evidence" value="ECO:0007669"/>
    <property type="project" value="UniProtKB-UniRule"/>
</dbReference>
<dbReference type="HAMAP" id="MF_00009">
    <property type="entry name" value="Endoribonucl_YbeY"/>
    <property type="match status" value="1"/>
</dbReference>
<reference evidence="9" key="1">
    <citation type="journal article" date="2020" name="mSystems">
        <title>Genome- and Community-Level Interaction Insights into Carbon Utilization and Element Cycling Functions of Hydrothermarchaeota in Hydrothermal Sediment.</title>
        <authorList>
            <person name="Zhou Z."/>
            <person name="Liu Y."/>
            <person name="Xu W."/>
            <person name="Pan J."/>
            <person name="Luo Z.H."/>
            <person name="Li M."/>
        </authorList>
    </citation>
    <scope>NUCLEOTIDE SEQUENCE [LARGE SCALE GENOMIC DNA]</scope>
    <source>
        <strain evidence="9">SpSt-381</strain>
    </source>
</reference>
<keyword evidence="4 7" id="KW-0255">Endonuclease</keyword>
<dbReference type="Pfam" id="PF02130">
    <property type="entry name" value="YbeY"/>
    <property type="match status" value="1"/>
</dbReference>
<feature type="region of interest" description="Disordered" evidence="8">
    <location>
        <begin position="67"/>
        <end position="89"/>
    </location>
</feature>
<feature type="compositionally biased region" description="Low complexity" evidence="8">
    <location>
        <begin position="158"/>
        <end position="176"/>
    </location>
</feature>
<keyword evidence="3 7" id="KW-0479">Metal-binding</keyword>
<keyword evidence="2 7" id="KW-0540">Nuclease</keyword>
<name>A0A832I7D2_UNCEI</name>
<sequence>MPISVRTDRRHARLAPALRALVRVTLAGEGLRPGEVGVVLTGDGELRDLNRRWRGLDRATDVLSFSYDEPPPRGRARRVPRPPARGAAGRVHGDLVVSLDRVAEQARRFRVTWGEELARLVVHGALHLAGHDHQRPAERRRMRAREDAALAAGRAAARALGRVAPDASAARGTAAGARRRRA</sequence>
<evidence type="ECO:0000256" key="5">
    <source>
        <dbReference type="ARBA" id="ARBA00022801"/>
    </source>
</evidence>
<dbReference type="InterPro" id="IPR002036">
    <property type="entry name" value="YbeY"/>
</dbReference>
<proteinExistence type="inferred from homology"/>
<feature type="binding site" evidence="7">
    <location>
        <position position="127"/>
    </location>
    <ligand>
        <name>Zn(2+)</name>
        <dbReference type="ChEBI" id="CHEBI:29105"/>
        <note>catalytic</note>
    </ligand>
</feature>
<evidence type="ECO:0000313" key="9">
    <source>
        <dbReference type="EMBL" id="HGZ43968.1"/>
    </source>
</evidence>
<dbReference type="AlphaFoldDB" id="A0A832I7D2"/>
<keyword evidence="6 7" id="KW-0862">Zinc</keyword>
<dbReference type="GO" id="GO:0005737">
    <property type="term" value="C:cytoplasm"/>
    <property type="evidence" value="ECO:0007669"/>
    <property type="project" value="UniProtKB-SubCell"/>
</dbReference>
<dbReference type="EC" id="3.1.-.-" evidence="7"/>
<dbReference type="EMBL" id="DSQF01000022">
    <property type="protein sequence ID" value="HGZ43968.1"/>
    <property type="molecule type" value="Genomic_DNA"/>
</dbReference>
<protein>
    <recommendedName>
        <fullName evidence="7">Endoribonuclease YbeY</fullName>
        <ecNumber evidence="7">3.1.-.-</ecNumber>
    </recommendedName>
</protein>
<dbReference type="PANTHER" id="PTHR46986:SF1">
    <property type="entry name" value="ENDORIBONUCLEASE YBEY, CHLOROPLASTIC"/>
    <property type="match status" value="1"/>
</dbReference>
<organism evidence="9">
    <name type="scientific">Eiseniibacteriota bacterium</name>
    <dbReference type="NCBI Taxonomy" id="2212470"/>
    <lineage>
        <taxon>Bacteria</taxon>
        <taxon>Candidatus Eiseniibacteriota</taxon>
    </lineage>
</organism>
<keyword evidence="7" id="KW-0963">Cytoplasm</keyword>
<dbReference type="NCBIfam" id="TIGR00043">
    <property type="entry name" value="rRNA maturation RNase YbeY"/>
    <property type="match status" value="1"/>
</dbReference>
<comment type="similarity">
    <text evidence="1 7">Belongs to the endoribonuclease YbeY family.</text>
</comment>
<comment type="function">
    <text evidence="7">Single strand-specific metallo-endoribonuclease involved in late-stage 70S ribosome quality control and in maturation of the 3' terminus of the 16S rRNA.</text>
</comment>
<dbReference type="PANTHER" id="PTHR46986">
    <property type="entry name" value="ENDORIBONUCLEASE YBEY, CHLOROPLASTIC"/>
    <property type="match status" value="1"/>
</dbReference>
<keyword evidence="7" id="KW-0690">Ribosome biogenesis</keyword>
<comment type="caution">
    <text evidence="9">The sequence shown here is derived from an EMBL/GenBank/DDBJ whole genome shotgun (WGS) entry which is preliminary data.</text>
</comment>
<feature type="binding site" evidence="7">
    <location>
        <position position="133"/>
    </location>
    <ligand>
        <name>Zn(2+)</name>
        <dbReference type="ChEBI" id="CHEBI:29105"/>
        <note>catalytic</note>
    </ligand>
</feature>
<dbReference type="PROSITE" id="PS01306">
    <property type="entry name" value="UPF0054"/>
    <property type="match status" value="1"/>
</dbReference>
<evidence type="ECO:0000256" key="2">
    <source>
        <dbReference type="ARBA" id="ARBA00022722"/>
    </source>
</evidence>
<evidence type="ECO:0000256" key="3">
    <source>
        <dbReference type="ARBA" id="ARBA00022723"/>
    </source>
</evidence>
<evidence type="ECO:0000256" key="1">
    <source>
        <dbReference type="ARBA" id="ARBA00010875"/>
    </source>
</evidence>
<feature type="region of interest" description="Disordered" evidence="8">
    <location>
        <begin position="158"/>
        <end position="182"/>
    </location>
</feature>
<dbReference type="GO" id="GO:0008270">
    <property type="term" value="F:zinc ion binding"/>
    <property type="evidence" value="ECO:0007669"/>
    <property type="project" value="UniProtKB-UniRule"/>
</dbReference>
<keyword evidence="7" id="KW-0698">rRNA processing</keyword>
<gene>
    <name evidence="7 9" type="primary">ybeY</name>
    <name evidence="9" type="ORF">ENR23_11205</name>
</gene>
<comment type="subcellular location">
    <subcellularLocation>
        <location evidence="7">Cytoplasm</location>
    </subcellularLocation>
</comment>
<evidence type="ECO:0000256" key="8">
    <source>
        <dbReference type="SAM" id="MobiDB-lite"/>
    </source>
</evidence>
<dbReference type="InterPro" id="IPR023091">
    <property type="entry name" value="MetalPrtase_cat_dom_sf_prd"/>
</dbReference>
<dbReference type="SUPFAM" id="SSF55486">
    <property type="entry name" value="Metalloproteases ('zincins'), catalytic domain"/>
    <property type="match status" value="1"/>
</dbReference>
<evidence type="ECO:0000256" key="4">
    <source>
        <dbReference type="ARBA" id="ARBA00022759"/>
    </source>
</evidence>
<accession>A0A832I7D2</accession>
<dbReference type="InterPro" id="IPR020549">
    <property type="entry name" value="YbeY_CS"/>
</dbReference>
<feature type="binding site" evidence="7">
    <location>
        <position position="123"/>
    </location>
    <ligand>
        <name>Zn(2+)</name>
        <dbReference type="ChEBI" id="CHEBI:29105"/>
        <note>catalytic</note>
    </ligand>
</feature>
<comment type="cofactor">
    <cofactor evidence="7">
        <name>Zn(2+)</name>
        <dbReference type="ChEBI" id="CHEBI:29105"/>
    </cofactor>
    <text evidence="7">Binds 1 zinc ion.</text>
</comment>